<evidence type="ECO:0000256" key="9">
    <source>
        <dbReference type="ARBA" id="ARBA00029498"/>
    </source>
</evidence>
<dbReference type="GO" id="GO:0005730">
    <property type="term" value="C:nucleolus"/>
    <property type="evidence" value="ECO:0007669"/>
    <property type="project" value="UniProtKB-SubCell"/>
</dbReference>
<evidence type="ECO:0000256" key="1">
    <source>
        <dbReference type="ARBA" id="ARBA00004496"/>
    </source>
</evidence>
<keyword evidence="11" id="KW-0732">Signal</keyword>
<dbReference type="OrthoDB" id="10255118at2759"/>
<accession>U6G7D6</accession>
<reference evidence="12" key="1">
    <citation type="submission" date="2013-10" db="EMBL/GenBank/DDBJ databases">
        <title>Genomic analysis of the causative agents of coccidiosis in chickens.</title>
        <authorList>
            <person name="Reid A.J."/>
            <person name="Blake D."/>
            <person name="Billington K."/>
            <person name="Browne H."/>
            <person name="Dunn M."/>
            <person name="Hung S."/>
            <person name="Kawahara F."/>
            <person name="Miranda-Saavedra D."/>
            <person name="Mourier T."/>
            <person name="Nagra H."/>
            <person name="Otto T.D."/>
            <person name="Rawlings N."/>
            <person name="Sanchez A."/>
            <person name="Sanders M."/>
            <person name="Subramaniam C."/>
            <person name="Tay Y."/>
            <person name="Dear P."/>
            <person name="Doerig C."/>
            <person name="Gruber A."/>
            <person name="Parkinson J."/>
            <person name="Shirley M."/>
            <person name="Wan K.L."/>
            <person name="Berriman M."/>
            <person name="Tomley F."/>
            <person name="Pain A."/>
        </authorList>
    </citation>
    <scope>NUCLEOTIDE SEQUENCE</scope>
    <source>
        <strain evidence="12">Houghton</strain>
    </source>
</reference>
<keyword evidence="13" id="KW-1185">Reference proteome</keyword>
<protein>
    <recommendedName>
        <fullName evidence="9">Signal recognition particle subunit SRP68</fullName>
    </recommendedName>
</protein>
<dbReference type="GeneID" id="25273510"/>
<evidence type="ECO:0000313" key="13">
    <source>
        <dbReference type="Proteomes" id="UP000018050"/>
    </source>
</evidence>
<dbReference type="Proteomes" id="UP000018050">
    <property type="component" value="Unassembled WGS sequence"/>
</dbReference>
<feature type="signal peptide" evidence="11">
    <location>
        <begin position="1"/>
        <end position="16"/>
    </location>
</feature>
<evidence type="ECO:0000256" key="4">
    <source>
        <dbReference type="ARBA" id="ARBA00022490"/>
    </source>
</evidence>
<feature type="region of interest" description="Disordered" evidence="10">
    <location>
        <begin position="189"/>
        <end position="210"/>
    </location>
</feature>
<evidence type="ECO:0000256" key="7">
    <source>
        <dbReference type="ARBA" id="ARBA00023242"/>
    </source>
</evidence>
<dbReference type="InterPro" id="IPR038253">
    <property type="entry name" value="SRP68_N_sf"/>
</dbReference>
<dbReference type="InterPro" id="IPR026258">
    <property type="entry name" value="SRP68"/>
</dbReference>
<evidence type="ECO:0000256" key="2">
    <source>
        <dbReference type="ARBA" id="ARBA00004604"/>
    </source>
</evidence>
<dbReference type="Gene3D" id="1.10.3450.40">
    <property type="entry name" value="Signal recognition particle, SRP68 subunit, RNA-binding domain"/>
    <property type="match status" value="1"/>
</dbReference>
<keyword evidence="8" id="KW-0687">Ribonucleoprotein</keyword>
<proteinExistence type="inferred from homology"/>
<dbReference type="AlphaFoldDB" id="U6G7D6"/>
<comment type="subcellular location">
    <subcellularLocation>
        <location evidence="1">Cytoplasm</location>
    </subcellularLocation>
    <subcellularLocation>
        <location evidence="2">Nucleus</location>
        <location evidence="2">Nucleolus</location>
    </subcellularLocation>
</comment>
<dbReference type="GO" id="GO:0005786">
    <property type="term" value="C:signal recognition particle, endoplasmic reticulum targeting"/>
    <property type="evidence" value="ECO:0007669"/>
    <property type="project" value="UniProtKB-KW"/>
</dbReference>
<dbReference type="VEuPathDB" id="ToxoDB:EAH_00054400"/>
<gene>
    <name evidence="12" type="ORF">EAH_00054400</name>
</gene>
<dbReference type="GO" id="GO:0030942">
    <property type="term" value="F:endoplasmic reticulum signal peptide binding"/>
    <property type="evidence" value="ECO:0007669"/>
    <property type="project" value="InterPro"/>
</dbReference>
<keyword evidence="7" id="KW-0539">Nucleus</keyword>
<sequence>MWFLLLLLLQAERAWAYGMQLKSDNANTLTPNASLRAHSIRRFSKAVFYARQLEAICKSQPAKETQEAAAAAAAAAGTQSGEAAGTAAAASAADAAAEGTGKTLCDGKTCLDAAAYRCFMESVLLQEKQQWAAAATTLQQLQQLYIQLKHLSSTQPESEQLYKKKLEALEPLLRLCVFHSGDIRAAALQQHQQQQQAGDSKKRAAAAAAAASSSSSNSGCVAVWRGVPVHPKREKPRAAIAAALANWQQQQLLPVETLRALAAAAAAATAAADITAAAPALMERDAQGWAEQYGEASARFRGCVELIHKELMAEPEEASWLQAQALLLLTVGRAAAAAPTVAAAASVVAGAAVASGKGTRELLLGRHMLLHERHLLLLPAVAAAADLKGGREQSRAQEGYRFASLLLQGLERMQGEDSLPDDRRPQLQRWVQVAKDSKYVQQQQQQQQPQQQQHQQQHQQQEVVWVLARAVSTRQATWALKADVRGLLLLL</sequence>
<feature type="chain" id="PRO_5005714104" description="Signal recognition particle subunit SRP68" evidence="11">
    <location>
        <begin position="17"/>
        <end position="491"/>
    </location>
</feature>
<dbReference type="Pfam" id="PF16969">
    <property type="entry name" value="SRP68"/>
    <property type="match status" value="1"/>
</dbReference>
<evidence type="ECO:0000256" key="5">
    <source>
        <dbReference type="ARBA" id="ARBA00022884"/>
    </source>
</evidence>
<dbReference type="PANTHER" id="PTHR12860:SF0">
    <property type="entry name" value="SIGNAL RECOGNITION PARTICLE SUBUNIT SRP68"/>
    <property type="match status" value="1"/>
</dbReference>
<dbReference type="OMA" id="LYIQLKH"/>
<organism evidence="12 13">
    <name type="scientific">Eimeria acervulina</name>
    <name type="common">Coccidian parasite</name>
    <dbReference type="NCBI Taxonomy" id="5801"/>
    <lineage>
        <taxon>Eukaryota</taxon>
        <taxon>Sar</taxon>
        <taxon>Alveolata</taxon>
        <taxon>Apicomplexa</taxon>
        <taxon>Conoidasida</taxon>
        <taxon>Coccidia</taxon>
        <taxon>Eucoccidiorida</taxon>
        <taxon>Eimeriorina</taxon>
        <taxon>Eimeriidae</taxon>
        <taxon>Eimeria</taxon>
    </lineage>
</organism>
<evidence type="ECO:0000256" key="8">
    <source>
        <dbReference type="ARBA" id="ARBA00023274"/>
    </source>
</evidence>
<keyword evidence="4" id="KW-0963">Cytoplasm</keyword>
<comment type="similarity">
    <text evidence="3">Belongs to the SRP68 family.</text>
</comment>
<evidence type="ECO:0000256" key="6">
    <source>
        <dbReference type="ARBA" id="ARBA00023135"/>
    </source>
</evidence>
<evidence type="ECO:0000313" key="12">
    <source>
        <dbReference type="EMBL" id="CDI76166.1"/>
    </source>
</evidence>
<dbReference type="GO" id="GO:0005047">
    <property type="term" value="F:signal recognition particle binding"/>
    <property type="evidence" value="ECO:0007669"/>
    <property type="project" value="InterPro"/>
</dbReference>
<dbReference type="EMBL" id="HG670326">
    <property type="protein sequence ID" value="CDI76166.1"/>
    <property type="molecule type" value="Genomic_DNA"/>
</dbReference>
<keyword evidence="5" id="KW-0694">RNA-binding</keyword>
<evidence type="ECO:0000256" key="3">
    <source>
        <dbReference type="ARBA" id="ARBA00009352"/>
    </source>
</evidence>
<reference evidence="12" key="2">
    <citation type="submission" date="2013-10" db="EMBL/GenBank/DDBJ databases">
        <authorList>
            <person name="Aslett M."/>
        </authorList>
    </citation>
    <scope>NUCLEOTIDE SEQUENCE</scope>
    <source>
        <strain evidence="12">Houghton</strain>
    </source>
</reference>
<dbReference type="RefSeq" id="XP_013253240.1">
    <property type="nucleotide sequence ID" value="XM_013397786.1"/>
</dbReference>
<dbReference type="PANTHER" id="PTHR12860">
    <property type="entry name" value="SIGNAL RECOGNITION PARTICLE 68 KDA PROTEIN"/>
    <property type="match status" value="1"/>
</dbReference>
<name>U6G7D6_EIMAC</name>
<evidence type="ECO:0000256" key="11">
    <source>
        <dbReference type="SAM" id="SignalP"/>
    </source>
</evidence>
<keyword evidence="6" id="KW-0733">Signal recognition particle</keyword>
<dbReference type="GO" id="GO:0006614">
    <property type="term" value="P:SRP-dependent cotranslational protein targeting to membrane"/>
    <property type="evidence" value="ECO:0007669"/>
    <property type="project" value="InterPro"/>
</dbReference>
<evidence type="ECO:0000256" key="10">
    <source>
        <dbReference type="SAM" id="MobiDB-lite"/>
    </source>
</evidence>
<dbReference type="GO" id="GO:0008312">
    <property type="term" value="F:7S RNA binding"/>
    <property type="evidence" value="ECO:0007669"/>
    <property type="project" value="InterPro"/>
</dbReference>